<dbReference type="GeneID" id="106722105"/>
<evidence type="ECO:0000313" key="8">
    <source>
        <dbReference type="RefSeq" id="XP_025057961.1"/>
    </source>
</evidence>
<dbReference type="PANTHER" id="PTHR12080:SF59">
    <property type="entry name" value="HEPATIC AND GLIAL CELL ADHESION MOLECULE"/>
    <property type="match status" value="1"/>
</dbReference>
<evidence type="ECO:0000256" key="3">
    <source>
        <dbReference type="ARBA" id="ARBA00023136"/>
    </source>
</evidence>
<name>A0A3Q0GE46_ALLSI</name>
<dbReference type="GO" id="GO:0005911">
    <property type="term" value="C:cell-cell junction"/>
    <property type="evidence" value="ECO:0007669"/>
    <property type="project" value="TreeGrafter"/>
</dbReference>
<dbReference type="InterPro" id="IPR013098">
    <property type="entry name" value="Ig_I-set"/>
</dbReference>
<organism evidence="7 8">
    <name type="scientific">Alligator sinensis</name>
    <name type="common">Chinese alligator</name>
    <dbReference type="NCBI Taxonomy" id="38654"/>
    <lineage>
        <taxon>Eukaryota</taxon>
        <taxon>Metazoa</taxon>
        <taxon>Chordata</taxon>
        <taxon>Craniata</taxon>
        <taxon>Vertebrata</taxon>
        <taxon>Euteleostomi</taxon>
        <taxon>Archelosauria</taxon>
        <taxon>Archosauria</taxon>
        <taxon>Crocodylia</taxon>
        <taxon>Alligatoridae</taxon>
        <taxon>Alligatorinae</taxon>
        <taxon>Alligator</taxon>
    </lineage>
</organism>
<dbReference type="Proteomes" id="UP000189705">
    <property type="component" value="Unplaced"/>
</dbReference>
<dbReference type="Pfam" id="PF07679">
    <property type="entry name" value="I-set"/>
    <property type="match status" value="1"/>
</dbReference>
<evidence type="ECO:0000259" key="6">
    <source>
        <dbReference type="PROSITE" id="PS50835"/>
    </source>
</evidence>
<dbReference type="KEGG" id="asn:106722105"/>
<dbReference type="SMART" id="SM00409">
    <property type="entry name" value="IG"/>
    <property type="match status" value="2"/>
</dbReference>
<dbReference type="InterPro" id="IPR003599">
    <property type="entry name" value="Ig_sub"/>
</dbReference>
<dbReference type="AlphaFoldDB" id="A0A3Q0GE46"/>
<keyword evidence="2" id="KW-0732">Signal</keyword>
<evidence type="ECO:0000313" key="7">
    <source>
        <dbReference type="Proteomes" id="UP000189705"/>
    </source>
</evidence>
<dbReference type="InParanoid" id="A0A3Q0GE46"/>
<dbReference type="InterPro" id="IPR015631">
    <property type="entry name" value="CD2/SLAM_rcpt"/>
</dbReference>
<keyword evidence="5" id="KW-1133">Transmembrane helix</keyword>
<protein>
    <submittedName>
        <fullName evidence="8">Hepatocyte cell adhesion molecule-like</fullName>
    </submittedName>
</protein>
<accession>A0A3Q0GE46</accession>
<reference evidence="8" key="1">
    <citation type="submission" date="2025-08" db="UniProtKB">
        <authorList>
            <consortium name="RefSeq"/>
        </authorList>
    </citation>
    <scope>IDENTIFICATION</scope>
</reference>
<proteinExistence type="predicted"/>
<keyword evidence="4" id="KW-0325">Glycoprotein</keyword>
<dbReference type="InterPro" id="IPR007110">
    <property type="entry name" value="Ig-like_dom"/>
</dbReference>
<evidence type="ECO:0000256" key="1">
    <source>
        <dbReference type="ARBA" id="ARBA00004370"/>
    </source>
</evidence>
<keyword evidence="3 5" id="KW-0472">Membrane</keyword>
<dbReference type="InterPro" id="IPR013106">
    <property type="entry name" value="Ig_V-set"/>
</dbReference>
<feature type="transmembrane region" description="Helical" evidence="5">
    <location>
        <begin position="321"/>
        <end position="346"/>
    </location>
</feature>
<feature type="transmembrane region" description="Helical" evidence="5">
    <location>
        <begin position="404"/>
        <end position="422"/>
    </location>
</feature>
<dbReference type="InterPro" id="IPR013783">
    <property type="entry name" value="Ig-like_fold"/>
</dbReference>
<dbReference type="RefSeq" id="XP_025057961.1">
    <property type="nucleotide sequence ID" value="XM_025202176.1"/>
</dbReference>
<keyword evidence="7" id="KW-1185">Reference proteome</keyword>
<dbReference type="PROSITE" id="PS50835">
    <property type="entry name" value="IG_LIKE"/>
    <property type="match status" value="1"/>
</dbReference>
<feature type="domain" description="Ig-like" evidence="6">
    <location>
        <begin position="160"/>
        <end position="242"/>
    </location>
</feature>
<evidence type="ECO:0000256" key="2">
    <source>
        <dbReference type="ARBA" id="ARBA00022729"/>
    </source>
</evidence>
<sequence length="451" mass="49962">MTLPPKGRQPEPRLSGKSAAFHFQKATWFCRASLGEGCRLFAVLLLVCQWSADAAGIKTSAVGSSVLLIAPDSIKDVNYIQWEYIHGSSTHFIVQYYKDSSAPTIYEHFAGRVDFISSNGSLLLKELQEADSGIYKATVNLIESDARKTILTVIKPLSEPQVWCNSSLAGFPIKIVCDVQEGKVDMFSWEKEGGPLPPERCYQLSENRSVLHIMKGEKSDCGSYSCNVSNEISWNKTSLNLTIIGVSSSLEHAQTMSGAALVFALVAVLGFTILLCQSAKRRIKGETWRWLFVFIHGLVSLSCVLLFVAMVIWMHNEGPSPAFILLELFLLYAIIITILVMGTLALKPAKLSGFKTKIWHRVILDSAAPGAMIAVVLFACLLLQKIHQLHERGCSQPADLTGSTVISAVTALLGLLFLFIWYHKTQVPKREAECPAREQVQELRERTQEQQ</sequence>
<dbReference type="PANTHER" id="PTHR12080">
    <property type="entry name" value="SIGNALING LYMPHOCYTIC ACTIVATION MOLECULE"/>
    <property type="match status" value="1"/>
</dbReference>
<gene>
    <name evidence="8" type="primary">LOC106722105</name>
</gene>
<feature type="transmembrane region" description="Helical" evidence="5">
    <location>
        <begin position="288"/>
        <end position="315"/>
    </location>
</feature>
<dbReference type="InterPro" id="IPR036179">
    <property type="entry name" value="Ig-like_dom_sf"/>
</dbReference>
<keyword evidence="5" id="KW-0812">Transmembrane</keyword>
<dbReference type="Pfam" id="PF07686">
    <property type="entry name" value="V-set"/>
    <property type="match status" value="1"/>
</dbReference>
<comment type="subcellular location">
    <subcellularLocation>
        <location evidence="1">Membrane</location>
    </subcellularLocation>
</comment>
<evidence type="ECO:0000256" key="5">
    <source>
        <dbReference type="SAM" id="Phobius"/>
    </source>
</evidence>
<dbReference type="Gene3D" id="2.60.40.10">
    <property type="entry name" value="Immunoglobulins"/>
    <property type="match status" value="2"/>
</dbReference>
<evidence type="ECO:0000256" key="4">
    <source>
        <dbReference type="ARBA" id="ARBA00023180"/>
    </source>
</evidence>
<feature type="transmembrane region" description="Helical" evidence="5">
    <location>
        <begin position="358"/>
        <end position="384"/>
    </location>
</feature>
<dbReference type="GO" id="GO:0016020">
    <property type="term" value="C:membrane"/>
    <property type="evidence" value="ECO:0007669"/>
    <property type="project" value="UniProtKB-SubCell"/>
</dbReference>
<dbReference type="SUPFAM" id="SSF48726">
    <property type="entry name" value="Immunoglobulin"/>
    <property type="match status" value="2"/>
</dbReference>
<feature type="transmembrane region" description="Helical" evidence="5">
    <location>
        <begin position="256"/>
        <end position="276"/>
    </location>
</feature>